<name>A0A975K1Z0_9MYCO</name>
<evidence type="ECO:0000313" key="3">
    <source>
        <dbReference type="Proteomes" id="UP000682202"/>
    </source>
</evidence>
<keyword evidence="3" id="KW-1185">Reference proteome</keyword>
<dbReference type="EMBL" id="CP046600">
    <property type="protein sequence ID" value="QUR69470.1"/>
    <property type="molecule type" value="Genomic_DNA"/>
</dbReference>
<dbReference type="RefSeq" id="WP_211697057.1">
    <property type="nucleotide sequence ID" value="NZ_CP046600.1"/>
</dbReference>
<organism evidence="2 3">
    <name type="scientific">Mycobacterium spongiae</name>
    <dbReference type="NCBI Taxonomy" id="886343"/>
    <lineage>
        <taxon>Bacteria</taxon>
        <taxon>Bacillati</taxon>
        <taxon>Actinomycetota</taxon>
        <taxon>Actinomycetes</taxon>
        <taxon>Mycobacteriales</taxon>
        <taxon>Mycobacteriaceae</taxon>
        <taxon>Mycobacterium</taxon>
    </lineage>
</organism>
<accession>A0A975K1Z0</accession>
<dbReference type="Pfam" id="PF10817">
    <property type="entry name" value="DUF2563"/>
    <property type="match status" value="1"/>
</dbReference>
<sequence length="104" mass="10876">MFVDADLLHSGGGESHRAGDYAQDGADRLSRGPLMSEMFGAFAAADAFHDAVNSAHSQHVRSLQAHREALAGLGSKAYLAAAGFTDMDDRNAAALLAVRWSSGT</sequence>
<dbReference type="InterPro" id="IPR022534">
    <property type="entry name" value="DUF2563"/>
</dbReference>
<feature type="compositionally biased region" description="Basic and acidic residues" evidence="1">
    <location>
        <begin position="14"/>
        <end position="24"/>
    </location>
</feature>
<feature type="region of interest" description="Disordered" evidence="1">
    <location>
        <begin position="1"/>
        <end position="24"/>
    </location>
</feature>
<evidence type="ECO:0000313" key="2">
    <source>
        <dbReference type="EMBL" id="QUR69470.1"/>
    </source>
</evidence>
<dbReference type="Proteomes" id="UP000682202">
    <property type="component" value="Chromosome"/>
</dbReference>
<dbReference type="AlphaFoldDB" id="A0A975K1Z0"/>
<reference evidence="2" key="1">
    <citation type="submission" date="2019-12" db="EMBL/GenBank/DDBJ databases">
        <title>Mycobacterium spongiae sp. nov.</title>
        <authorList>
            <person name="Stinear T."/>
        </authorList>
    </citation>
    <scope>NUCLEOTIDE SEQUENCE</scope>
    <source>
        <strain evidence="2">FSD4b-SM</strain>
    </source>
</reference>
<gene>
    <name evidence="2" type="ORF">F6B93_22455</name>
</gene>
<dbReference type="KEGG" id="mspg:F6B93_22455"/>
<evidence type="ECO:0000256" key="1">
    <source>
        <dbReference type="SAM" id="MobiDB-lite"/>
    </source>
</evidence>
<proteinExistence type="predicted"/>
<protein>
    <submittedName>
        <fullName evidence="2">DUF2563 family protein</fullName>
    </submittedName>
</protein>